<dbReference type="EMBL" id="SLWL01000002">
    <property type="protein sequence ID" value="TCO15039.1"/>
    <property type="molecule type" value="Genomic_DNA"/>
</dbReference>
<evidence type="ECO:0000313" key="2">
    <source>
        <dbReference type="EMBL" id="TCO15039.1"/>
    </source>
</evidence>
<sequence length="255" mass="28365">MDMDSIDVLIEESKQSGASELSNAQLFICRLCEALGLPLPQFAGEHDCDNHYIFEKSVSFGFLNGRSCGGRIDLYKRGCFVLESKQSAMARRRADWPPSIPMGRSLSAWRRAMSAARMQAEHYARALPESPPFLIILDVGHIIEVYADFSGTGESYAPFPDPGRRFILMDDLRRADIQRRLRAIWTDPASLAGELCMAPAREDALTRYLLDRARAPGPGKFPLRPQASVIPEPLAGRFAPRLGIQERGAACRILV</sequence>
<evidence type="ECO:0000259" key="1">
    <source>
        <dbReference type="Pfam" id="PF20464"/>
    </source>
</evidence>
<feature type="domain" description="MmeI-like N-terminal" evidence="1">
    <location>
        <begin position="12"/>
        <end position="190"/>
    </location>
</feature>
<reference evidence="2 3" key="1">
    <citation type="submission" date="2019-03" db="EMBL/GenBank/DDBJ databases">
        <title>Genomic Encyclopedia of Type Strains, Phase IV (KMG-IV): sequencing the most valuable type-strain genomes for metagenomic binning, comparative biology and taxonomic classification.</title>
        <authorList>
            <person name="Goeker M."/>
        </authorList>
    </citation>
    <scope>NUCLEOTIDE SEQUENCE [LARGE SCALE GENOMIC DNA]</scope>
    <source>
        <strain evidence="2 3">DSM 22958</strain>
    </source>
</reference>
<organism evidence="2 3">
    <name type="scientific">Camelimonas lactis</name>
    <dbReference type="NCBI Taxonomy" id="659006"/>
    <lineage>
        <taxon>Bacteria</taxon>
        <taxon>Pseudomonadati</taxon>
        <taxon>Pseudomonadota</taxon>
        <taxon>Alphaproteobacteria</taxon>
        <taxon>Hyphomicrobiales</taxon>
        <taxon>Chelatococcaceae</taxon>
        <taxon>Camelimonas</taxon>
    </lineage>
</organism>
<dbReference type="Proteomes" id="UP000294881">
    <property type="component" value="Unassembled WGS sequence"/>
</dbReference>
<evidence type="ECO:0000313" key="3">
    <source>
        <dbReference type="Proteomes" id="UP000294881"/>
    </source>
</evidence>
<dbReference type="AlphaFoldDB" id="A0A4R2GVQ4"/>
<keyword evidence="3" id="KW-1185">Reference proteome</keyword>
<dbReference type="InterPro" id="IPR046817">
    <property type="entry name" value="MmeI_N"/>
</dbReference>
<protein>
    <recommendedName>
        <fullName evidence="1">MmeI-like N-terminal domain-containing protein</fullName>
    </recommendedName>
</protein>
<gene>
    <name evidence="2" type="ORF">EV666_10213</name>
</gene>
<comment type="caution">
    <text evidence="2">The sequence shown here is derived from an EMBL/GenBank/DDBJ whole genome shotgun (WGS) entry which is preliminary data.</text>
</comment>
<proteinExistence type="predicted"/>
<accession>A0A4R2GVQ4</accession>
<dbReference type="Pfam" id="PF20464">
    <property type="entry name" value="MmeI_N"/>
    <property type="match status" value="1"/>
</dbReference>
<name>A0A4R2GVQ4_9HYPH</name>
<dbReference type="RefSeq" id="WP_376885708.1">
    <property type="nucleotide sequence ID" value="NZ_JBHUNN010000002.1"/>
</dbReference>